<organism evidence="1">
    <name type="scientific">uncultured Desulfobacteraceae bacterium</name>
    <dbReference type="NCBI Taxonomy" id="218296"/>
    <lineage>
        <taxon>Bacteria</taxon>
        <taxon>Pseudomonadati</taxon>
        <taxon>Thermodesulfobacteriota</taxon>
        <taxon>Desulfobacteria</taxon>
        <taxon>Desulfobacterales</taxon>
        <taxon>Desulfobacteraceae</taxon>
        <taxon>environmental samples</taxon>
    </lineage>
</organism>
<evidence type="ECO:0000313" key="1">
    <source>
        <dbReference type="EMBL" id="VEN73342.1"/>
    </source>
</evidence>
<gene>
    <name evidence="1" type="ORF">EPICR_160004</name>
</gene>
<accession>A0A484HIC4</accession>
<dbReference type="AlphaFoldDB" id="A0A484HIC4"/>
<protein>
    <submittedName>
        <fullName evidence="1">Uncharacterized protein</fullName>
    </submittedName>
</protein>
<dbReference type="EMBL" id="CAACVI010000008">
    <property type="protein sequence ID" value="VEN73342.1"/>
    <property type="molecule type" value="Genomic_DNA"/>
</dbReference>
<name>A0A484HIC4_9BACT</name>
<reference evidence="1" key="1">
    <citation type="submission" date="2019-01" db="EMBL/GenBank/DDBJ databases">
        <authorList>
            <consortium name="Genoscope - CEA"/>
            <person name="William W."/>
        </authorList>
    </citation>
    <scope>NUCLEOTIDE SEQUENCE</scope>
    <source>
        <strain evidence="1">CR-1</strain>
    </source>
</reference>
<proteinExistence type="predicted"/>
<sequence>MDKCGAETGNLIVFDRDAEKTWDEKIFQRKENYRGRMIDIWGM</sequence>